<name>A0A2R7Y0T8_9ARCH</name>
<proteinExistence type="predicted"/>
<comment type="caution">
    <text evidence="3">The sequence shown here is derived from an EMBL/GenBank/DDBJ whole genome shotgun (WGS) entry which is preliminary data.</text>
</comment>
<evidence type="ECO:0000313" key="3">
    <source>
        <dbReference type="EMBL" id="PUA31170.1"/>
    </source>
</evidence>
<evidence type="ECO:0000259" key="2">
    <source>
        <dbReference type="Pfam" id="PF07282"/>
    </source>
</evidence>
<evidence type="ECO:0000256" key="1">
    <source>
        <dbReference type="ARBA" id="ARBA00023125"/>
    </source>
</evidence>
<dbReference type="AlphaFoldDB" id="A0A2R7Y0T8"/>
<protein>
    <recommendedName>
        <fullName evidence="2">Cas12f1-like TNB domain-containing protein</fullName>
    </recommendedName>
</protein>
<reference evidence="3 4" key="1">
    <citation type="submission" date="2017-04" db="EMBL/GenBank/DDBJ databases">
        <title>Draft Aigarchaeota genome from a New Zealand hot spring.</title>
        <authorList>
            <person name="Reysenbach A.-L."/>
            <person name="Donaho J.A."/>
            <person name="Gerhart J."/>
            <person name="Kelley J.F."/>
            <person name="Kouba K."/>
            <person name="Podar M."/>
            <person name="Stott M."/>
        </authorList>
    </citation>
    <scope>NUCLEOTIDE SEQUENCE [LARGE SCALE GENOMIC DNA]</scope>
    <source>
        <strain evidence="3">NZ13_MG1</strain>
    </source>
</reference>
<dbReference type="GO" id="GO:0003677">
    <property type="term" value="F:DNA binding"/>
    <property type="evidence" value="ECO:0007669"/>
    <property type="project" value="UniProtKB-KW"/>
</dbReference>
<dbReference type="InterPro" id="IPR010095">
    <property type="entry name" value="Cas12f1-like_TNB"/>
</dbReference>
<feature type="domain" description="Cas12f1-like TNB" evidence="2">
    <location>
        <begin position="14"/>
        <end position="50"/>
    </location>
</feature>
<dbReference type="Proteomes" id="UP000244066">
    <property type="component" value="Unassembled WGS sequence"/>
</dbReference>
<accession>A0A2R7Y0T8</accession>
<gene>
    <name evidence="3" type="ORF">B9J98_07480</name>
</gene>
<evidence type="ECO:0000313" key="4">
    <source>
        <dbReference type="Proteomes" id="UP000244066"/>
    </source>
</evidence>
<feature type="non-terminal residue" evidence="3">
    <location>
        <position position="1"/>
    </location>
</feature>
<keyword evidence="1" id="KW-0238">DNA-binding</keyword>
<organism evidence="3 4">
    <name type="scientific">Candidatus Terraquivivens tikiterensis</name>
    <dbReference type="NCBI Taxonomy" id="1980982"/>
    <lineage>
        <taxon>Archaea</taxon>
        <taxon>Nitrososphaerota</taxon>
        <taxon>Candidatus Wolframiiraptoraceae</taxon>
        <taxon>Candidatus Terraquivivens</taxon>
    </lineage>
</organism>
<dbReference type="EMBL" id="NDWU01000024">
    <property type="protein sequence ID" value="PUA31170.1"/>
    <property type="molecule type" value="Genomic_DNA"/>
</dbReference>
<sequence>YAKQKNRKVASLPYRKVQNFIEYKMAWLGYRTHYVSARNTSKTCPRCGRLSKTEGQPSGACTAVTKPIGTSWLA</sequence>
<dbReference type="Pfam" id="PF07282">
    <property type="entry name" value="Cas12f1-like_TNB"/>
    <property type="match status" value="1"/>
</dbReference>